<dbReference type="AlphaFoldDB" id="A0A7Z0PE46"/>
<dbReference type="PROSITE" id="PS51257">
    <property type="entry name" value="PROKAR_LIPOPROTEIN"/>
    <property type="match status" value="1"/>
</dbReference>
<sequence length="433" mass="47602">MNFKKLATSAFLMFSLLLSCGAKEEAKAETGEALTGHIVVQAEETWVPYYEAAIARVKEKNPEATIDLKVIGAFDHMKVIEETNAENEDVADVFAIPLDRIESLHGKDLLASFDAKALGEKIGGFGDFDKGLGGQLMFDGSYFGFPFNIETLFLGINTKNVEANGVDLANLDFAELGPEVAMIPVFNAWWGVAITNAFGVELLAKDGDKFVSDLTKEWAELSPEVQNMFAGLHKYWQASNEKKLPMFDSSAVYGFMDDNFKTGNKGSVRISGPWDLTAWSGLVGEDLEVAGLNQAKFAGQELKHWKGGWALVVNVRNEEAADKLALSEAVIAEIMNPAYAADFYKLTSKIMPNVSKEEYAKLDLSDLDKKAITSVIEGYEGAVSRPLFQEWGQVWGTWENALLSWEAKKPATPEDAYKEIQASFKALLTNLGQ</sequence>
<feature type="chain" id="PRO_5031185671" evidence="4">
    <location>
        <begin position="25"/>
        <end position="433"/>
    </location>
</feature>
<dbReference type="PANTHER" id="PTHR30061:SF50">
    <property type="entry name" value="MALTOSE_MALTODEXTRIN-BINDING PERIPLASMIC PROTEIN"/>
    <property type="match status" value="1"/>
</dbReference>
<evidence type="ECO:0000256" key="4">
    <source>
        <dbReference type="SAM" id="SignalP"/>
    </source>
</evidence>
<comment type="similarity">
    <text evidence="1">Belongs to the bacterial solute-binding protein 1 family.</text>
</comment>
<dbReference type="GO" id="GO:0055052">
    <property type="term" value="C:ATP-binding cassette (ABC) transporter complex, substrate-binding subunit-containing"/>
    <property type="evidence" value="ECO:0007669"/>
    <property type="project" value="TreeGrafter"/>
</dbReference>
<name>A0A7Z0PE46_9FUSO</name>
<dbReference type="GO" id="GO:0015768">
    <property type="term" value="P:maltose transport"/>
    <property type="evidence" value="ECO:0007669"/>
    <property type="project" value="TreeGrafter"/>
</dbReference>
<feature type="signal peptide" evidence="4">
    <location>
        <begin position="1"/>
        <end position="24"/>
    </location>
</feature>
<dbReference type="Proteomes" id="UP000526184">
    <property type="component" value="Unassembled WGS sequence"/>
</dbReference>
<keyword evidence="3 4" id="KW-0732">Signal</keyword>
<evidence type="ECO:0000313" key="5">
    <source>
        <dbReference type="EMBL" id="NYV27598.1"/>
    </source>
</evidence>
<dbReference type="Gene3D" id="3.40.190.10">
    <property type="entry name" value="Periplasmic binding protein-like II"/>
    <property type="match status" value="2"/>
</dbReference>
<keyword evidence="2" id="KW-0813">Transport</keyword>
<reference evidence="5 6" key="1">
    <citation type="submission" date="2020-05" db="EMBL/GenBank/DDBJ databases">
        <title>Streptobacillus felis strain LHL191014123.</title>
        <authorList>
            <person name="Fawzy A."/>
            <person name="Rau J."/>
            <person name="Risse K."/>
            <person name="Schauerte N."/>
            <person name="Geiger C."/>
            <person name="Blom J."/>
            <person name="Imirzalioglu C."/>
            <person name="Falgenhauer J."/>
            <person name="Bach A."/>
            <person name="Herden C."/>
            <person name="Eisenberg T."/>
        </authorList>
    </citation>
    <scope>NUCLEOTIDE SEQUENCE [LARGE SCALE GENOMIC DNA]</scope>
    <source>
        <strain evidence="5 6">LHL191014123</strain>
    </source>
</reference>
<organism evidence="5 6">
    <name type="scientific">Streptobacillus felis</name>
    <dbReference type="NCBI Taxonomy" id="1384509"/>
    <lineage>
        <taxon>Bacteria</taxon>
        <taxon>Fusobacteriati</taxon>
        <taxon>Fusobacteriota</taxon>
        <taxon>Fusobacteriia</taxon>
        <taxon>Fusobacteriales</taxon>
        <taxon>Leptotrichiaceae</taxon>
        <taxon>Streptobacillus</taxon>
    </lineage>
</organism>
<dbReference type="GO" id="GO:0042956">
    <property type="term" value="P:maltodextrin transmembrane transport"/>
    <property type="evidence" value="ECO:0007669"/>
    <property type="project" value="TreeGrafter"/>
</dbReference>
<evidence type="ECO:0000313" key="6">
    <source>
        <dbReference type="Proteomes" id="UP000526184"/>
    </source>
</evidence>
<protein>
    <submittedName>
        <fullName evidence="5">Sugar ABC transporter substrate-binding protein</fullName>
    </submittedName>
</protein>
<gene>
    <name evidence="5" type="ORF">HP397_01980</name>
</gene>
<dbReference type="SUPFAM" id="SSF53850">
    <property type="entry name" value="Periplasmic binding protein-like II"/>
    <property type="match status" value="1"/>
</dbReference>
<evidence type="ECO:0000256" key="3">
    <source>
        <dbReference type="ARBA" id="ARBA00022729"/>
    </source>
</evidence>
<dbReference type="EMBL" id="JABMKT010000006">
    <property type="protein sequence ID" value="NYV27598.1"/>
    <property type="molecule type" value="Genomic_DNA"/>
</dbReference>
<evidence type="ECO:0000256" key="2">
    <source>
        <dbReference type="ARBA" id="ARBA00022448"/>
    </source>
</evidence>
<dbReference type="RefSeq" id="WP_180135544.1">
    <property type="nucleotide sequence ID" value="NZ_JABMKT010000006.1"/>
</dbReference>
<comment type="caution">
    <text evidence="5">The sequence shown here is derived from an EMBL/GenBank/DDBJ whole genome shotgun (WGS) entry which is preliminary data.</text>
</comment>
<dbReference type="GO" id="GO:1901982">
    <property type="term" value="F:maltose binding"/>
    <property type="evidence" value="ECO:0007669"/>
    <property type="project" value="TreeGrafter"/>
</dbReference>
<keyword evidence="6" id="KW-1185">Reference proteome</keyword>
<accession>A0A7Z0PE46</accession>
<proteinExistence type="inferred from homology"/>
<evidence type="ECO:0000256" key="1">
    <source>
        <dbReference type="ARBA" id="ARBA00008520"/>
    </source>
</evidence>
<dbReference type="PANTHER" id="PTHR30061">
    <property type="entry name" value="MALTOSE-BINDING PERIPLASMIC PROTEIN"/>
    <property type="match status" value="1"/>
</dbReference>